<gene>
    <name evidence="14" type="ORF">SAMN05192546_10548</name>
</gene>
<keyword evidence="15" id="KW-1185">Reference proteome</keyword>
<evidence type="ECO:0000313" key="14">
    <source>
        <dbReference type="EMBL" id="SDY86337.1"/>
    </source>
</evidence>
<feature type="transmembrane region" description="Helical" evidence="11">
    <location>
        <begin position="12"/>
        <end position="34"/>
    </location>
</feature>
<comment type="subcellular location">
    <subcellularLocation>
        <location evidence="2">Cell membrane</location>
    </subcellularLocation>
    <subcellularLocation>
        <location evidence="1">Membrane</location>
        <topology evidence="1">Single-pass membrane protein</topology>
    </subcellularLocation>
</comment>
<dbReference type="OrthoDB" id="9757901at2"/>
<dbReference type="SUPFAM" id="SSF56601">
    <property type="entry name" value="beta-lactamase/transpeptidase-like"/>
    <property type="match status" value="2"/>
</dbReference>
<evidence type="ECO:0000313" key="15">
    <source>
        <dbReference type="Proteomes" id="UP000199230"/>
    </source>
</evidence>
<keyword evidence="10" id="KW-0961">Cell wall biogenesis/degradation</keyword>
<dbReference type="InterPro" id="IPR050515">
    <property type="entry name" value="Beta-lactam/transpept"/>
</dbReference>
<dbReference type="InterPro" id="IPR036138">
    <property type="entry name" value="PBP_dimer_sf"/>
</dbReference>
<keyword evidence="9 11" id="KW-0472">Membrane</keyword>
<proteinExistence type="inferred from homology"/>
<dbReference type="Pfam" id="PF00905">
    <property type="entry name" value="Transpeptidase"/>
    <property type="match status" value="2"/>
</dbReference>
<dbReference type="PANTHER" id="PTHR30627:SF2">
    <property type="entry name" value="PEPTIDOGLYCAN D,D-TRANSPEPTIDASE MRDA"/>
    <property type="match status" value="1"/>
</dbReference>
<sequence length="923" mass="106118">MNLKETKTRFLLMTVMILLFFLIIIFRLASLMIAEGETHREYAENRIVKSLPINAPRGEIRDRYGRLLAGNRPSFSVEISKNEMIDDSINEISAELTRIFNANDDQYIDDFPIIMTEHGHIFEFDQKIEQWKEDYDIPPRYNAKETFDFLRIRYEIDESDPIDVQQRLLAIPELTVPISIRTWKFTEEMRKEQWFDQMRIPDDLERASEVFEWLRNEKFLIPKNYSDHRARDIMAIREQIETQLPGFMQYQPIKVAQDISSASVSLIEEMSYELPGVNIVVEPVRTYPNKSAAAHILGNLGKISDQSEIEYYINEKGYLPSDIIGKTGIEHKFESQLKGKDGSQRVMVDSRGRLVRVLEKEEATPGDTIQLTIDMEFQKRVEEILEDVLKTIQTGGTYQTPWGTNDLVSRQGPRKNATSGSVVVTDVKTGEILAMANYPAYDPNLFVTGISNDDWEKVMPENPRDPLAPRPLLNIAMSTAVQPGSTYKMLTGLAAIDNGLSPNYRILDRGYIQVGEHSFGNWLWNQSRQTMGYQNLYEAIADSNNYYFYSIANAYDYSRNRPLPYNMDVETLIEYAHMFGLNDATGIEIERPREQRGGVPNPESKLRMTKAVLRNHLNRLLTEEDFEPELIESNSETISEAIEFLVDMAEVNPPRYEVYQYVREVGIKESRANAITDLVKYSYYNQANWSIADTMNFSIGQGSHAYTPLQMTNYMAMVANGGTRNPLTVVKNSSSRDESEAIPLNNPDNLLHIHRGMYEATVSGGARRYFQDFPIKVAAKTGTAQREGKIPPIDEVEYLLENLRRFNVDKSSVIEETERLMDENRDQHQYQDKGYAMRRAIRNLNPSLTNRDLDEYKEDYDNFSWFTGFAPYEDPEIAISVLIFQGGAGGYGAPVFREVVAEYMGLNVENKNDNHMLNSFMTR</sequence>
<dbReference type="Gene3D" id="3.30.450.330">
    <property type="match status" value="1"/>
</dbReference>
<reference evidence="14 15" key="1">
    <citation type="submission" date="2016-10" db="EMBL/GenBank/DDBJ databases">
        <authorList>
            <person name="de Groot N.N."/>
        </authorList>
    </citation>
    <scope>NUCLEOTIDE SEQUENCE [LARGE SCALE GENOMIC DNA]</scope>
    <source>
        <strain evidence="14 15">APO</strain>
    </source>
</reference>
<dbReference type="EMBL" id="FNPV01000005">
    <property type="protein sequence ID" value="SDY86337.1"/>
    <property type="molecule type" value="Genomic_DNA"/>
</dbReference>
<evidence type="ECO:0000256" key="5">
    <source>
        <dbReference type="ARBA" id="ARBA00022692"/>
    </source>
</evidence>
<evidence type="ECO:0000259" key="12">
    <source>
        <dbReference type="Pfam" id="PF00905"/>
    </source>
</evidence>
<evidence type="ECO:0000256" key="9">
    <source>
        <dbReference type="ARBA" id="ARBA00023136"/>
    </source>
</evidence>
<evidence type="ECO:0000256" key="1">
    <source>
        <dbReference type="ARBA" id="ARBA00004167"/>
    </source>
</evidence>
<evidence type="ECO:0000256" key="2">
    <source>
        <dbReference type="ARBA" id="ARBA00004236"/>
    </source>
</evidence>
<dbReference type="GO" id="GO:0008658">
    <property type="term" value="F:penicillin binding"/>
    <property type="evidence" value="ECO:0007669"/>
    <property type="project" value="InterPro"/>
</dbReference>
<dbReference type="GO" id="GO:0005886">
    <property type="term" value="C:plasma membrane"/>
    <property type="evidence" value="ECO:0007669"/>
    <property type="project" value="UniProtKB-SubCell"/>
</dbReference>
<dbReference type="Proteomes" id="UP000199230">
    <property type="component" value="Unassembled WGS sequence"/>
</dbReference>
<dbReference type="AlphaFoldDB" id="A0A1H3NBQ3"/>
<dbReference type="SUPFAM" id="SSF56519">
    <property type="entry name" value="Penicillin binding protein dimerisation domain"/>
    <property type="match status" value="1"/>
</dbReference>
<dbReference type="InterPro" id="IPR012338">
    <property type="entry name" value="Beta-lactam/transpept-like"/>
</dbReference>
<accession>A0A1H3NBQ3</accession>
<dbReference type="InterPro" id="IPR005311">
    <property type="entry name" value="PBP_dimer"/>
</dbReference>
<dbReference type="Pfam" id="PF03717">
    <property type="entry name" value="PBP_dimer"/>
    <property type="match status" value="1"/>
</dbReference>
<comment type="similarity">
    <text evidence="3">Belongs to the transpeptidase family.</text>
</comment>
<keyword evidence="8 11" id="KW-1133">Transmembrane helix</keyword>
<feature type="domain" description="Penicillin-binding protein transpeptidase" evidence="12">
    <location>
        <begin position="420"/>
        <end position="602"/>
    </location>
</feature>
<dbReference type="InterPro" id="IPR001460">
    <property type="entry name" value="PCN-bd_Tpept"/>
</dbReference>
<evidence type="ECO:0000256" key="10">
    <source>
        <dbReference type="ARBA" id="ARBA00023316"/>
    </source>
</evidence>
<dbReference type="RefSeq" id="WP_093313042.1">
    <property type="nucleotide sequence ID" value="NZ_FNPV01000005.1"/>
</dbReference>
<dbReference type="GO" id="GO:0009252">
    <property type="term" value="P:peptidoglycan biosynthetic process"/>
    <property type="evidence" value="ECO:0007669"/>
    <property type="project" value="UniProtKB-KW"/>
</dbReference>
<keyword evidence="5 11" id="KW-0812">Transmembrane</keyword>
<dbReference type="Gene3D" id="3.90.1310.10">
    <property type="entry name" value="Penicillin-binding protein 2a (Domain 2)"/>
    <property type="match status" value="2"/>
</dbReference>
<dbReference type="GO" id="GO:0071972">
    <property type="term" value="F:peptidoglycan L,D-transpeptidase activity"/>
    <property type="evidence" value="ECO:0007669"/>
    <property type="project" value="TreeGrafter"/>
</dbReference>
<dbReference type="Gene3D" id="3.40.710.10">
    <property type="entry name" value="DD-peptidase/beta-lactamase superfamily"/>
    <property type="match status" value="1"/>
</dbReference>
<evidence type="ECO:0000256" key="3">
    <source>
        <dbReference type="ARBA" id="ARBA00007171"/>
    </source>
</evidence>
<organism evidence="14 15">
    <name type="scientific">Tindallia californiensis</name>
    <dbReference type="NCBI Taxonomy" id="159292"/>
    <lineage>
        <taxon>Bacteria</taxon>
        <taxon>Bacillati</taxon>
        <taxon>Bacillota</taxon>
        <taxon>Clostridia</taxon>
        <taxon>Peptostreptococcales</taxon>
        <taxon>Tindalliaceae</taxon>
        <taxon>Tindallia</taxon>
    </lineage>
</organism>
<evidence type="ECO:0000256" key="4">
    <source>
        <dbReference type="ARBA" id="ARBA00022475"/>
    </source>
</evidence>
<dbReference type="GO" id="GO:0071555">
    <property type="term" value="P:cell wall organization"/>
    <property type="evidence" value="ECO:0007669"/>
    <property type="project" value="UniProtKB-KW"/>
</dbReference>
<evidence type="ECO:0000256" key="6">
    <source>
        <dbReference type="ARBA" id="ARBA00022960"/>
    </source>
</evidence>
<name>A0A1H3NBQ3_9FIRM</name>
<evidence type="ECO:0000256" key="11">
    <source>
        <dbReference type="SAM" id="Phobius"/>
    </source>
</evidence>
<keyword evidence="6" id="KW-0133">Cell shape</keyword>
<feature type="domain" description="Penicillin-binding protein dimerisation" evidence="13">
    <location>
        <begin position="52"/>
        <end position="357"/>
    </location>
</feature>
<evidence type="ECO:0000256" key="7">
    <source>
        <dbReference type="ARBA" id="ARBA00022984"/>
    </source>
</evidence>
<keyword evidence="7" id="KW-0573">Peptidoglycan synthesis</keyword>
<keyword evidence="4" id="KW-1003">Cell membrane</keyword>
<protein>
    <submittedName>
        <fullName evidence="14">Penicillin-binding protein 2</fullName>
    </submittedName>
</protein>
<dbReference type="PANTHER" id="PTHR30627">
    <property type="entry name" value="PEPTIDOGLYCAN D,D-TRANSPEPTIDASE"/>
    <property type="match status" value="1"/>
</dbReference>
<evidence type="ECO:0000256" key="8">
    <source>
        <dbReference type="ARBA" id="ARBA00022989"/>
    </source>
</evidence>
<dbReference type="GO" id="GO:0008360">
    <property type="term" value="P:regulation of cell shape"/>
    <property type="evidence" value="ECO:0007669"/>
    <property type="project" value="UniProtKB-KW"/>
</dbReference>
<dbReference type="STRING" id="159292.SAMN05192546_10548"/>
<evidence type="ECO:0000259" key="13">
    <source>
        <dbReference type="Pfam" id="PF03717"/>
    </source>
</evidence>
<feature type="domain" description="Penicillin-binding protein transpeptidase" evidence="12">
    <location>
        <begin position="658"/>
        <end position="788"/>
    </location>
</feature>